<dbReference type="InterPro" id="IPR029058">
    <property type="entry name" value="AB_hydrolase_fold"/>
</dbReference>
<reference evidence="7" key="1">
    <citation type="submission" date="2020-11" db="EMBL/GenBank/DDBJ databases">
        <authorList>
            <person name="Whiteford S."/>
        </authorList>
    </citation>
    <scope>NUCLEOTIDE SEQUENCE</scope>
</reference>
<evidence type="ECO:0000313" key="8">
    <source>
        <dbReference type="Proteomes" id="UP000653454"/>
    </source>
</evidence>
<evidence type="ECO:0000256" key="3">
    <source>
        <dbReference type="ARBA" id="ARBA00022525"/>
    </source>
</evidence>
<dbReference type="GO" id="GO:0005615">
    <property type="term" value="C:extracellular space"/>
    <property type="evidence" value="ECO:0007669"/>
    <property type="project" value="TreeGrafter"/>
</dbReference>
<keyword evidence="3" id="KW-0964">Secreted</keyword>
<evidence type="ECO:0000256" key="5">
    <source>
        <dbReference type="SAM" id="SignalP"/>
    </source>
</evidence>
<feature type="chain" id="PRO_5035791855" evidence="5">
    <location>
        <begin position="20"/>
        <end position="358"/>
    </location>
</feature>
<comment type="caution">
    <text evidence="7">The sequence shown here is derived from an EMBL/GenBank/DDBJ whole genome shotgun (WGS) entry which is preliminary data.</text>
</comment>
<dbReference type="GO" id="GO:0016298">
    <property type="term" value="F:lipase activity"/>
    <property type="evidence" value="ECO:0007669"/>
    <property type="project" value="InterPro"/>
</dbReference>
<dbReference type="GO" id="GO:0017171">
    <property type="term" value="F:serine hydrolase activity"/>
    <property type="evidence" value="ECO:0007669"/>
    <property type="project" value="TreeGrafter"/>
</dbReference>
<organism evidence="7 8">
    <name type="scientific">Plutella xylostella</name>
    <name type="common">Diamondback moth</name>
    <name type="synonym">Plutella maculipennis</name>
    <dbReference type="NCBI Taxonomy" id="51655"/>
    <lineage>
        <taxon>Eukaryota</taxon>
        <taxon>Metazoa</taxon>
        <taxon>Ecdysozoa</taxon>
        <taxon>Arthropoda</taxon>
        <taxon>Hexapoda</taxon>
        <taxon>Insecta</taxon>
        <taxon>Pterygota</taxon>
        <taxon>Neoptera</taxon>
        <taxon>Endopterygota</taxon>
        <taxon>Lepidoptera</taxon>
        <taxon>Glossata</taxon>
        <taxon>Ditrysia</taxon>
        <taxon>Yponomeutoidea</taxon>
        <taxon>Plutellidae</taxon>
        <taxon>Plutella</taxon>
    </lineage>
</organism>
<protein>
    <submittedName>
        <fullName evidence="7">(diamondback moth) hypothetical protein</fullName>
    </submittedName>
</protein>
<dbReference type="InterPro" id="IPR013818">
    <property type="entry name" value="Lipase"/>
</dbReference>
<proteinExistence type="inferred from homology"/>
<evidence type="ECO:0000313" key="7">
    <source>
        <dbReference type="EMBL" id="CAG9089097.1"/>
    </source>
</evidence>
<evidence type="ECO:0000256" key="1">
    <source>
        <dbReference type="ARBA" id="ARBA00004613"/>
    </source>
</evidence>
<dbReference type="Proteomes" id="UP000653454">
    <property type="component" value="Unassembled WGS sequence"/>
</dbReference>
<dbReference type="Gene3D" id="3.40.50.1820">
    <property type="entry name" value="alpha/beta hydrolase"/>
    <property type="match status" value="1"/>
</dbReference>
<dbReference type="PANTHER" id="PTHR11610:SF173">
    <property type="entry name" value="LIPASE DOMAIN-CONTAINING PROTEIN-RELATED"/>
    <property type="match status" value="1"/>
</dbReference>
<dbReference type="GO" id="GO:0016042">
    <property type="term" value="P:lipid catabolic process"/>
    <property type="evidence" value="ECO:0007669"/>
    <property type="project" value="TreeGrafter"/>
</dbReference>
<sequence length="358" mass="39962">MVANKVLLMLLLVLNGVCAMISSKDMEGYAEGFLGNCPHTDWPAVLKQKTKRTISLIVLGEEGETNYNYFQASELVKDPGFDFSKQTVLYVGGFLDSPKHIEAQAIGRFYKTLGYNVMLFQADKFMIVHYPIAARMIRPIGHAIAEMLTNLTAHHMDLRKFEVVGISLGGQISSFIAKSYYQLTGNKIPRIVALDPAGPCFRNNDANNRLDDSDADFVVTINTNIDGYGMAAPVGHVNFYVNGGEYQPGDIYYIPCTIMCSHTRAYFIWLVSIGNPDAFIGIKCDSVQEARRHECFGKDPLITHTLSPDRVNASNPGIFYLATNTTWPYYLGKKGLTRDGDVYKTKVLDFNSEEVMRI</sequence>
<accession>A0A8S4D2M4</accession>
<feature type="signal peptide" evidence="5">
    <location>
        <begin position="1"/>
        <end position="19"/>
    </location>
</feature>
<comment type="similarity">
    <text evidence="2 4">Belongs to the AB hydrolase superfamily. Lipase family.</text>
</comment>
<keyword evidence="8" id="KW-1185">Reference proteome</keyword>
<gene>
    <name evidence="7" type="ORF">PLXY2_LOCUS412</name>
</gene>
<evidence type="ECO:0000256" key="2">
    <source>
        <dbReference type="ARBA" id="ARBA00010701"/>
    </source>
</evidence>
<name>A0A8S4D2M4_PLUXY</name>
<keyword evidence="5" id="KW-0732">Signal</keyword>
<evidence type="ECO:0000259" key="6">
    <source>
        <dbReference type="Pfam" id="PF00151"/>
    </source>
</evidence>
<evidence type="ECO:0000256" key="4">
    <source>
        <dbReference type="RuleBase" id="RU004262"/>
    </source>
</evidence>
<dbReference type="PANTHER" id="PTHR11610">
    <property type="entry name" value="LIPASE"/>
    <property type="match status" value="1"/>
</dbReference>
<dbReference type="EMBL" id="CAJHNJ030000001">
    <property type="protein sequence ID" value="CAG9089097.1"/>
    <property type="molecule type" value="Genomic_DNA"/>
</dbReference>
<comment type="subcellular location">
    <subcellularLocation>
        <location evidence="1">Secreted</location>
    </subcellularLocation>
</comment>
<dbReference type="InterPro" id="IPR000734">
    <property type="entry name" value="TAG_lipase"/>
</dbReference>
<feature type="domain" description="Lipase" evidence="6">
    <location>
        <begin position="47"/>
        <end position="329"/>
    </location>
</feature>
<dbReference type="Pfam" id="PF00151">
    <property type="entry name" value="Lipase"/>
    <property type="match status" value="1"/>
</dbReference>
<dbReference type="AlphaFoldDB" id="A0A8S4D2M4"/>
<dbReference type="SUPFAM" id="SSF53474">
    <property type="entry name" value="alpha/beta-Hydrolases"/>
    <property type="match status" value="1"/>
</dbReference>